<evidence type="ECO:0000256" key="2">
    <source>
        <dbReference type="ARBA" id="ARBA00022692"/>
    </source>
</evidence>
<evidence type="ECO:0000313" key="6">
    <source>
        <dbReference type="EMBL" id="KAJ7216530.1"/>
    </source>
</evidence>
<comment type="caution">
    <text evidence="6">The sequence shown here is derived from an EMBL/GenBank/DDBJ whole genome shotgun (WGS) entry which is preliminary data.</text>
</comment>
<dbReference type="EMBL" id="JARJCW010000015">
    <property type="protein sequence ID" value="KAJ7216530.1"/>
    <property type="molecule type" value="Genomic_DNA"/>
</dbReference>
<evidence type="ECO:0000256" key="5">
    <source>
        <dbReference type="SAM" id="Phobius"/>
    </source>
</evidence>
<dbReference type="GO" id="GO:0016020">
    <property type="term" value="C:membrane"/>
    <property type="evidence" value="ECO:0007669"/>
    <property type="project" value="UniProtKB-SubCell"/>
</dbReference>
<keyword evidence="7" id="KW-1185">Reference proteome</keyword>
<dbReference type="GO" id="GO:0004602">
    <property type="term" value="F:glutathione peroxidase activity"/>
    <property type="evidence" value="ECO:0007669"/>
    <property type="project" value="TreeGrafter"/>
</dbReference>
<dbReference type="InterPro" id="IPR023352">
    <property type="entry name" value="MAPEG-like_dom_sf"/>
</dbReference>
<dbReference type="Proteomes" id="UP001219525">
    <property type="component" value="Unassembled WGS sequence"/>
</dbReference>
<comment type="subcellular location">
    <subcellularLocation>
        <location evidence="1">Membrane</location>
        <topology evidence="1">Multi-pass membrane protein</topology>
    </subcellularLocation>
</comment>
<evidence type="ECO:0000256" key="3">
    <source>
        <dbReference type="ARBA" id="ARBA00022989"/>
    </source>
</evidence>
<dbReference type="Gene3D" id="1.20.120.550">
    <property type="entry name" value="Membrane associated eicosanoid/glutathione metabolism-like domain"/>
    <property type="match status" value="1"/>
</dbReference>
<dbReference type="SUPFAM" id="SSF161084">
    <property type="entry name" value="MAPEG domain-like"/>
    <property type="match status" value="1"/>
</dbReference>
<dbReference type="AlphaFoldDB" id="A0AAD6VN03"/>
<feature type="transmembrane region" description="Helical" evidence="5">
    <location>
        <begin position="123"/>
        <end position="145"/>
    </location>
</feature>
<reference evidence="6" key="1">
    <citation type="submission" date="2023-03" db="EMBL/GenBank/DDBJ databases">
        <title>Massive genome expansion in bonnet fungi (Mycena s.s.) driven by repeated elements and novel gene families across ecological guilds.</title>
        <authorList>
            <consortium name="Lawrence Berkeley National Laboratory"/>
            <person name="Harder C.B."/>
            <person name="Miyauchi S."/>
            <person name="Viragh M."/>
            <person name="Kuo A."/>
            <person name="Thoen E."/>
            <person name="Andreopoulos B."/>
            <person name="Lu D."/>
            <person name="Skrede I."/>
            <person name="Drula E."/>
            <person name="Henrissat B."/>
            <person name="Morin E."/>
            <person name="Kohler A."/>
            <person name="Barry K."/>
            <person name="LaButti K."/>
            <person name="Morin E."/>
            <person name="Salamov A."/>
            <person name="Lipzen A."/>
            <person name="Mereny Z."/>
            <person name="Hegedus B."/>
            <person name="Baldrian P."/>
            <person name="Stursova M."/>
            <person name="Weitz H."/>
            <person name="Taylor A."/>
            <person name="Grigoriev I.V."/>
            <person name="Nagy L.G."/>
            <person name="Martin F."/>
            <person name="Kauserud H."/>
        </authorList>
    </citation>
    <scope>NUCLEOTIDE SEQUENCE</scope>
    <source>
        <strain evidence="6">9144</strain>
    </source>
</reference>
<dbReference type="PANTHER" id="PTHR10250:SF26">
    <property type="entry name" value="GLUTATHIONE S-TRANSFERASE 3, MITOCHONDRIAL"/>
    <property type="match status" value="1"/>
</dbReference>
<feature type="transmembrane region" description="Helical" evidence="5">
    <location>
        <begin position="6"/>
        <end position="26"/>
    </location>
</feature>
<dbReference type="GO" id="GO:0005635">
    <property type="term" value="C:nuclear envelope"/>
    <property type="evidence" value="ECO:0007669"/>
    <property type="project" value="TreeGrafter"/>
</dbReference>
<keyword evidence="3 5" id="KW-1133">Transmembrane helix</keyword>
<dbReference type="PANTHER" id="PTHR10250">
    <property type="entry name" value="MICROSOMAL GLUTATHIONE S-TRANSFERASE"/>
    <property type="match status" value="1"/>
</dbReference>
<dbReference type="InterPro" id="IPR001129">
    <property type="entry name" value="Membr-assoc_MAPEG"/>
</dbReference>
<evidence type="ECO:0000313" key="7">
    <source>
        <dbReference type="Proteomes" id="UP001219525"/>
    </source>
</evidence>
<evidence type="ECO:0000256" key="4">
    <source>
        <dbReference type="ARBA" id="ARBA00023136"/>
    </source>
</evidence>
<dbReference type="InterPro" id="IPR050997">
    <property type="entry name" value="MAPEG"/>
</dbReference>
<evidence type="ECO:0008006" key="8">
    <source>
        <dbReference type="Google" id="ProtNLM"/>
    </source>
</evidence>
<dbReference type="Pfam" id="PF01124">
    <property type="entry name" value="MAPEG"/>
    <property type="match status" value="1"/>
</dbReference>
<protein>
    <recommendedName>
        <fullName evidence="8">Membrane-associated proteins in eicosanoid and glutathione metabolism</fullName>
    </recommendedName>
</protein>
<gene>
    <name evidence="6" type="ORF">GGX14DRAFT_605069</name>
</gene>
<keyword evidence="4 5" id="KW-0472">Membrane</keyword>
<keyword evidence="2 5" id="KW-0812">Transmembrane</keyword>
<organism evidence="6 7">
    <name type="scientific">Mycena pura</name>
    <dbReference type="NCBI Taxonomy" id="153505"/>
    <lineage>
        <taxon>Eukaryota</taxon>
        <taxon>Fungi</taxon>
        <taxon>Dikarya</taxon>
        <taxon>Basidiomycota</taxon>
        <taxon>Agaricomycotina</taxon>
        <taxon>Agaricomycetes</taxon>
        <taxon>Agaricomycetidae</taxon>
        <taxon>Agaricales</taxon>
        <taxon>Marasmiineae</taxon>
        <taxon>Mycenaceae</taxon>
        <taxon>Mycena</taxon>
    </lineage>
</organism>
<sequence>MSTLTVPPGFSSVIASLLSTVVLLAGQSIAVSRNRRSAGIEYPRLYAEKAEMTASPAAVKFNCVQRAHQNTLENIPQVTVVLGLRHPTLAASALGVWVISRVAYTLGYASGEPSMRNNVFTRLTYYPSIMTLMFGSIYTAFQLVAAGI</sequence>
<dbReference type="GO" id="GO:0004364">
    <property type="term" value="F:glutathione transferase activity"/>
    <property type="evidence" value="ECO:0007669"/>
    <property type="project" value="TreeGrafter"/>
</dbReference>
<dbReference type="GO" id="GO:0005783">
    <property type="term" value="C:endoplasmic reticulum"/>
    <property type="evidence" value="ECO:0007669"/>
    <property type="project" value="TreeGrafter"/>
</dbReference>
<name>A0AAD6VN03_9AGAR</name>
<accession>A0AAD6VN03</accession>
<evidence type="ECO:0000256" key="1">
    <source>
        <dbReference type="ARBA" id="ARBA00004141"/>
    </source>
</evidence>
<proteinExistence type="predicted"/>